<feature type="domain" description="THAP-type" evidence="7">
    <location>
        <begin position="1"/>
        <end position="80"/>
    </location>
</feature>
<protein>
    <submittedName>
        <fullName evidence="8">THAP domain-containing protein 2</fullName>
    </submittedName>
</protein>
<keyword evidence="6" id="KW-0175">Coiled coil</keyword>
<keyword evidence="3" id="KW-0862">Zinc</keyword>
<dbReference type="PANTHER" id="PTHR47696:SF1">
    <property type="entry name" value="THAP DOMAIN-CONTAINING PROTEIN 2"/>
    <property type="match status" value="1"/>
</dbReference>
<comment type="caution">
    <text evidence="8">The sequence shown here is derived from an EMBL/GenBank/DDBJ whole genome shotgun (WGS) entry which is preliminary data.</text>
</comment>
<dbReference type="EMBL" id="JAHFZB010000006">
    <property type="protein sequence ID" value="KAK6488668.1"/>
    <property type="molecule type" value="Genomic_DNA"/>
</dbReference>
<dbReference type="SUPFAM" id="SSF57716">
    <property type="entry name" value="Glucocorticoid receptor-like (DNA-binding domain)"/>
    <property type="match status" value="1"/>
</dbReference>
<gene>
    <name evidence="8" type="ORF">HHUSO_G7551</name>
</gene>
<dbReference type="Pfam" id="PF05485">
    <property type="entry name" value="THAP"/>
    <property type="match status" value="1"/>
</dbReference>
<dbReference type="Proteomes" id="UP001369086">
    <property type="component" value="Unassembled WGS sequence"/>
</dbReference>
<dbReference type="InterPro" id="IPR026521">
    <property type="entry name" value="THAP2"/>
</dbReference>
<dbReference type="Gene3D" id="6.20.210.20">
    <property type="entry name" value="THAP domain"/>
    <property type="match status" value="1"/>
</dbReference>
<accession>A0ABR0ZV30</accession>
<dbReference type="SMART" id="SM00692">
    <property type="entry name" value="DM3"/>
    <property type="match status" value="1"/>
</dbReference>
<evidence type="ECO:0000313" key="9">
    <source>
        <dbReference type="Proteomes" id="UP001369086"/>
    </source>
</evidence>
<evidence type="ECO:0000256" key="2">
    <source>
        <dbReference type="ARBA" id="ARBA00022771"/>
    </source>
</evidence>
<proteinExistence type="predicted"/>
<evidence type="ECO:0000256" key="5">
    <source>
        <dbReference type="PROSITE-ProRule" id="PRU00309"/>
    </source>
</evidence>
<name>A0ABR0ZV30_HUSHU</name>
<dbReference type="InterPro" id="IPR006612">
    <property type="entry name" value="THAP_Znf"/>
</dbReference>
<organism evidence="8 9">
    <name type="scientific">Huso huso</name>
    <name type="common">Beluga</name>
    <name type="synonym">Acipenser huso</name>
    <dbReference type="NCBI Taxonomy" id="61971"/>
    <lineage>
        <taxon>Eukaryota</taxon>
        <taxon>Metazoa</taxon>
        <taxon>Chordata</taxon>
        <taxon>Craniata</taxon>
        <taxon>Vertebrata</taxon>
        <taxon>Euteleostomi</taxon>
        <taxon>Actinopterygii</taxon>
        <taxon>Chondrostei</taxon>
        <taxon>Acipenseriformes</taxon>
        <taxon>Acipenseridae</taxon>
        <taxon>Huso</taxon>
    </lineage>
</organism>
<dbReference type="InterPro" id="IPR038441">
    <property type="entry name" value="THAP_Znf_sf"/>
</dbReference>
<evidence type="ECO:0000256" key="3">
    <source>
        <dbReference type="ARBA" id="ARBA00022833"/>
    </source>
</evidence>
<sequence>MPTCCAAFGCCNTRKKDCGFSFHRFPLNKERREKWIHCVRRVNFNPSLNTFLCSKHFEESCFDRTGQTVRLREDAVPTIFVLPDCRGKKVKGPQQTTTNSKGEMPVGNSSLAPPVKTIDIYQDHNYCLASLAAAKEKILDLKDHLEAARKKLKVCQQRERRMHVYWREMKDLVLHLERSKLIPPGFASEVIASTLRAMSLKSLKNEMKVLPSSEQLYSYDLRRFCLTLYFYAPDAYKFVGCHLDLPHSNLVREWADVSSETPGFTEEPFQWLSRYSLEGKQFCLQVNGVKIQANTQRDTPFEQDIEADDCVEIESSVATETLVFLLVAVNADLKLPLGYALNKGLSADTVKKLLHHCLSNLTDVGIVVKEVTFDDTSTQIVSSKVPQEQLYSLLFSLMMSQTQKIQL</sequence>
<dbReference type="PANTHER" id="PTHR47696">
    <property type="entry name" value="THAP DOMAIN-CONTAINING PROTEIN 2"/>
    <property type="match status" value="1"/>
</dbReference>
<dbReference type="Pfam" id="PF21787">
    <property type="entry name" value="TNP-like_RNaseH_N"/>
    <property type="match status" value="1"/>
</dbReference>
<keyword evidence="1" id="KW-0479">Metal-binding</keyword>
<keyword evidence="2 5" id="KW-0863">Zinc-finger</keyword>
<keyword evidence="4 5" id="KW-0238">DNA-binding</keyword>
<dbReference type="SMART" id="SM00980">
    <property type="entry name" value="THAP"/>
    <property type="match status" value="1"/>
</dbReference>
<evidence type="ECO:0000256" key="6">
    <source>
        <dbReference type="SAM" id="Coils"/>
    </source>
</evidence>
<dbReference type="InterPro" id="IPR048365">
    <property type="entry name" value="TNP-like_RNaseH_N"/>
</dbReference>
<evidence type="ECO:0000313" key="8">
    <source>
        <dbReference type="EMBL" id="KAK6488668.1"/>
    </source>
</evidence>
<keyword evidence="9" id="KW-1185">Reference proteome</keyword>
<reference evidence="8 9" key="1">
    <citation type="submission" date="2021-05" db="EMBL/GenBank/DDBJ databases">
        <authorList>
            <person name="Zahm M."/>
            <person name="Klopp C."/>
            <person name="Cabau C."/>
            <person name="Kuhl H."/>
            <person name="Suciu R."/>
            <person name="Ciorpac M."/>
            <person name="Holostenco D."/>
            <person name="Gessner J."/>
            <person name="Wuertz S."/>
            <person name="Hohne C."/>
            <person name="Stock M."/>
            <person name="Gislard M."/>
            <person name="Lluch J."/>
            <person name="Milhes M."/>
            <person name="Lampietro C."/>
            <person name="Lopez Roques C."/>
            <person name="Donnadieu C."/>
            <person name="Du K."/>
            <person name="Schartl M."/>
            <person name="Guiguen Y."/>
        </authorList>
    </citation>
    <scope>NUCLEOTIDE SEQUENCE [LARGE SCALE GENOMIC DNA]</scope>
    <source>
        <strain evidence="8">Hh-F2</strain>
        <tissue evidence="8">Blood</tissue>
    </source>
</reference>
<dbReference type="InterPro" id="IPR021896">
    <property type="entry name" value="THAP9-like_HTH"/>
</dbReference>
<feature type="coiled-coil region" evidence="6">
    <location>
        <begin position="131"/>
        <end position="158"/>
    </location>
</feature>
<evidence type="ECO:0000256" key="4">
    <source>
        <dbReference type="ARBA" id="ARBA00023125"/>
    </source>
</evidence>
<dbReference type="PROSITE" id="PS50950">
    <property type="entry name" value="ZF_THAP"/>
    <property type="match status" value="1"/>
</dbReference>
<evidence type="ECO:0000256" key="1">
    <source>
        <dbReference type="ARBA" id="ARBA00022723"/>
    </source>
</evidence>
<dbReference type="Pfam" id="PF12017">
    <property type="entry name" value="Tnp_P_element"/>
    <property type="match status" value="1"/>
</dbReference>
<evidence type="ECO:0000259" key="7">
    <source>
        <dbReference type="PROSITE" id="PS50950"/>
    </source>
</evidence>